<dbReference type="InterPro" id="IPR035985">
    <property type="entry name" value="Ubiquitin-activating_enz"/>
</dbReference>
<dbReference type="InterPro" id="IPR000594">
    <property type="entry name" value="ThiF_NAD_FAD-bd"/>
</dbReference>
<gene>
    <name evidence="2" type="primary">moeB</name>
</gene>
<dbReference type="GO" id="GO:0008641">
    <property type="term" value="F:ubiquitin-like modifier activating enzyme activity"/>
    <property type="evidence" value="ECO:0007669"/>
    <property type="project" value="InterPro"/>
</dbReference>
<dbReference type="Gene3D" id="3.40.50.720">
    <property type="entry name" value="NAD(P)-binding Rossmann-like Domain"/>
    <property type="match status" value="1"/>
</dbReference>
<dbReference type="GO" id="GO:0016779">
    <property type="term" value="F:nucleotidyltransferase activity"/>
    <property type="evidence" value="ECO:0007669"/>
    <property type="project" value="TreeGrafter"/>
</dbReference>
<organism evidence="2">
    <name type="scientific">Pyropia kanakaensis</name>
    <dbReference type="NCBI Taxonomy" id="139729"/>
    <lineage>
        <taxon>Eukaryota</taxon>
        <taxon>Rhodophyta</taxon>
        <taxon>Bangiophyceae</taxon>
        <taxon>Bangiales</taxon>
        <taxon>Bangiaceae</taxon>
        <taxon>Pyropia</taxon>
    </lineage>
</organism>
<dbReference type="AlphaFoldDB" id="A0A059XLL9"/>
<protein>
    <submittedName>
        <fullName evidence="2">Molybdopterin biosynthesis protein</fullName>
    </submittedName>
</protein>
<proteinExistence type="predicted"/>
<evidence type="ECO:0000259" key="1">
    <source>
        <dbReference type="Pfam" id="PF00899"/>
    </source>
</evidence>
<dbReference type="GO" id="GO:0004792">
    <property type="term" value="F:thiosulfate-cyanide sulfurtransferase activity"/>
    <property type="evidence" value="ECO:0007669"/>
    <property type="project" value="TreeGrafter"/>
</dbReference>
<sequence length="101" mass="11239">MLNFKADNIKYSLEEYTKYSKHLILPQIQLEGQERLRSAKVLFIGAGGLGCPGIIYLAAAGIGNIGIIDEDIIDLSNLQRQIIYTIHDIGCSKVEIAKKKY</sequence>
<name>A0A059XLL9_9RHOD</name>
<dbReference type="EMBL" id="KJ776836">
    <property type="protein sequence ID" value="AIA21364.1"/>
    <property type="molecule type" value="Genomic_DNA"/>
</dbReference>
<dbReference type="PANTHER" id="PTHR10953">
    <property type="entry name" value="UBIQUITIN-ACTIVATING ENZYME E1"/>
    <property type="match status" value="1"/>
</dbReference>
<keyword evidence="2" id="KW-0934">Plastid</keyword>
<evidence type="ECO:0000313" key="2">
    <source>
        <dbReference type="EMBL" id="AIA21364.1"/>
    </source>
</evidence>
<reference evidence="2" key="1">
    <citation type="journal article" date="2014" name="Sci. Rep.">
        <title>Minimally destructive sampling of type specimens of Pyropia (Bangiales, Rhodophyta) recovers complete plastid and mitochondrial genomes.</title>
        <authorList>
            <person name="Hughey J.R."/>
            <person name="Gabrielson P.W."/>
            <person name="Rohmer L."/>
            <person name="Tortolani J."/>
            <person name="Silva M."/>
            <person name="Miller K.A."/>
            <person name="Young J.D."/>
            <person name="Martell C."/>
            <person name="Ruediger E."/>
        </authorList>
    </citation>
    <scope>NUCLEOTIDE SEQUENCE</scope>
</reference>
<dbReference type="SUPFAM" id="SSF69572">
    <property type="entry name" value="Activating enzymes of the ubiquitin-like proteins"/>
    <property type="match status" value="1"/>
</dbReference>
<accession>A0A059XLL9</accession>
<feature type="domain" description="THIF-type NAD/FAD binding fold" evidence="1">
    <location>
        <begin position="19"/>
        <end position="99"/>
    </location>
</feature>
<geneLocation type="plastid" evidence="2"/>
<dbReference type="Pfam" id="PF00899">
    <property type="entry name" value="ThiF"/>
    <property type="match status" value="1"/>
</dbReference>
<dbReference type="GO" id="GO:0005737">
    <property type="term" value="C:cytoplasm"/>
    <property type="evidence" value="ECO:0007669"/>
    <property type="project" value="TreeGrafter"/>
</dbReference>
<dbReference type="PANTHER" id="PTHR10953:SF102">
    <property type="entry name" value="ADENYLYLTRANSFERASE AND SULFURTRANSFERASE MOCS3"/>
    <property type="match status" value="1"/>
</dbReference>
<dbReference type="InterPro" id="IPR045886">
    <property type="entry name" value="ThiF/MoeB/HesA"/>
</dbReference>